<keyword evidence="4" id="KW-1185">Reference proteome</keyword>
<dbReference type="PANTHER" id="PTHR42880">
    <property type="entry name" value="HOMOCITRATE SYNTHASE"/>
    <property type="match status" value="1"/>
</dbReference>
<proteinExistence type="predicted"/>
<reference evidence="3 4" key="1">
    <citation type="submission" date="2016-11" db="EMBL/GenBank/DDBJ databases">
        <authorList>
            <person name="Jaros S."/>
            <person name="Januszkiewicz K."/>
            <person name="Wedrychowicz H."/>
        </authorList>
    </citation>
    <scope>NUCLEOTIDE SEQUENCE [LARGE SCALE GENOMIC DNA]</scope>
    <source>
        <strain evidence="3 4">DSM 15930</strain>
    </source>
</reference>
<dbReference type="EMBL" id="FRCP01000009">
    <property type="protein sequence ID" value="SHM39883.1"/>
    <property type="molecule type" value="Genomic_DNA"/>
</dbReference>
<evidence type="ECO:0000313" key="3">
    <source>
        <dbReference type="EMBL" id="SHM39883.1"/>
    </source>
</evidence>
<dbReference type="Proteomes" id="UP000184038">
    <property type="component" value="Unassembled WGS sequence"/>
</dbReference>
<gene>
    <name evidence="3" type="ORF">SAMN02746066_01851</name>
</gene>
<name>A0A1M7IH26_9FIRM</name>
<dbReference type="RefSeq" id="WP_073286433.1">
    <property type="nucleotide sequence ID" value="NZ_FRCP01000009.1"/>
</dbReference>
<protein>
    <submittedName>
        <fullName evidence="3">Homocitrate synthase NifV</fullName>
    </submittedName>
</protein>
<dbReference type="SUPFAM" id="SSF51569">
    <property type="entry name" value="Aldolase"/>
    <property type="match status" value="1"/>
</dbReference>
<dbReference type="InterPro" id="IPR054691">
    <property type="entry name" value="LeuA/HCS_post-cat"/>
</dbReference>
<dbReference type="STRING" id="1120996.SAMN02746066_01851"/>
<evidence type="ECO:0000259" key="2">
    <source>
        <dbReference type="Pfam" id="PF22617"/>
    </source>
</evidence>
<evidence type="ECO:0000256" key="1">
    <source>
        <dbReference type="ARBA" id="ARBA00022679"/>
    </source>
</evidence>
<keyword evidence="1" id="KW-0808">Transferase</keyword>
<evidence type="ECO:0000313" key="4">
    <source>
        <dbReference type="Proteomes" id="UP000184038"/>
    </source>
</evidence>
<dbReference type="PANTHER" id="PTHR42880:SF1">
    <property type="entry name" value="ISOPROPYLMALATE_HOMOCITRATE_CITRAMALATE SYNTHASE FAMILY PROTEIN"/>
    <property type="match status" value="1"/>
</dbReference>
<dbReference type="OrthoDB" id="503431at2"/>
<accession>A0A1M7IH26</accession>
<dbReference type="AlphaFoldDB" id="A0A1M7IH26"/>
<dbReference type="GO" id="GO:0016740">
    <property type="term" value="F:transferase activity"/>
    <property type="evidence" value="ECO:0007669"/>
    <property type="project" value="UniProtKB-KW"/>
</dbReference>
<dbReference type="Gene3D" id="3.20.20.70">
    <property type="entry name" value="Aldolase class I"/>
    <property type="match status" value="1"/>
</dbReference>
<dbReference type="InterPro" id="IPR013785">
    <property type="entry name" value="Aldolase_TIM"/>
</dbReference>
<organism evidence="3 4">
    <name type="scientific">Anaerosporobacter mobilis DSM 15930</name>
    <dbReference type="NCBI Taxonomy" id="1120996"/>
    <lineage>
        <taxon>Bacteria</taxon>
        <taxon>Bacillati</taxon>
        <taxon>Bacillota</taxon>
        <taxon>Clostridia</taxon>
        <taxon>Lachnospirales</taxon>
        <taxon>Lachnospiraceae</taxon>
        <taxon>Anaerosporobacter</taxon>
    </lineage>
</organism>
<dbReference type="Gene3D" id="1.10.238.260">
    <property type="match status" value="1"/>
</dbReference>
<feature type="domain" description="2-isopropylmalate synthase/homocitrate synthase post-catalytic" evidence="2">
    <location>
        <begin position="220"/>
        <end position="294"/>
    </location>
</feature>
<dbReference type="Pfam" id="PF22617">
    <property type="entry name" value="HCS_D2"/>
    <property type="match status" value="1"/>
</dbReference>
<sequence length="317" mass="35967">MQIIDATLSMLDLTPPTKEQAGEFIRLFMECGILDFMVSEKLYPVIEPVLIPGASYYMEIDALSDRRKFPLIKHFLQSKTIEEDIVTIIQMNDTREILHLRNYVSSKAIALRGMDDFMCFEFDIALKEIFSIIDKKKIFFIPENSNDCATAEAVMFMQAGGKKVVTTFAGVGNKAATEQVILALRLNQHYKVNQDLSKLPNLKQLYELITRDKIPGKMPIIGESIFWVESGIHVDGILKKSSNYETFPPELVGQVRKIVIGKHSGLCSIKIKLEEFGYSEFEKEKCLLILRNVKLESSKLGRNISDDELQSIIEGCL</sequence>